<dbReference type="EC" id="3.1.3.89" evidence="5"/>
<comment type="subunit">
    <text evidence="4">Homodimer.</text>
</comment>
<feature type="domain" description="HD/PDEase" evidence="8">
    <location>
        <begin position="27"/>
        <end position="139"/>
    </location>
</feature>
<dbReference type="Proteomes" id="UP000646844">
    <property type="component" value="Unassembled WGS sequence"/>
</dbReference>
<evidence type="ECO:0000256" key="5">
    <source>
        <dbReference type="ARBA" id="ARBA00012964"/>
    </source>
</evidence>
<name>A0A832WQA0_9CREN</name>
<dbReference type="Pfam" id="PF13023">
    <property type="entry name" value="HD_3"/>
    <property type="match status" value="1"/>
</dbReference>
<dbReference type="GO" id="GO:0046872">
    <property type="term" value="F:metal ion binding"/>
    <property type="evidence" value="ECO:0007669"/>
    <property type="project" value="UniProtKB-KW"/>
</dbReference>
<dbReference type="PANTHER" id="PTHR11845">
    <property type="entry name" value="5'-DEOXYNUCLEOTIDASE HDDC2"/>
    <property type="match status" value="1"/>
</dbReference>
<evidence type="ECO:0000313" key="10">
    <source>
        <dbReference type="Proteomes" id="UP000646844"/>
    </source>
</evidence>
<dbReference type="SMART" id="SM00471">
    <property type="entry name" value="HDc"/>
    <property type="match status" value="1"/>
</dbReference>
<dbReference type="GO" id="GO:0002953">
    <property type="term" value="F:5'-deoxynucleotidase activity"/>
    <property type="evidence" value="ECO:0007669"/>
    <property type="project" value="UniProtKB-EC"/>
</dbReference>
<organism evidence="9 10">
    <name type="scientific">Sulfurisphaera tokodaii</name>
    <dbReference type="NCBI Taxonomy" id="111955"/>
    <lineage>
        <taxon>Archaea</taxon>
        <taxon>Thermoproteota</taxon>
        <taxon>Thermoprotei</taxon>
        <taxon>Sulfolobales</taxon>
        <taxon>Sulfolobaceae</taxon>
        <taxon>Sulfurisphaera</taxon>
    </lineage>
</organism>
<dbReference type="InterPro" id="IPR039356">
    <property type="entry name" value="YfbR/HDDC2"/>
</dbReference>
<dbReference type="OMA" id="GWMQRGV"/>
<sequence length="179" mass="20431">MSLERVIIGCKNLVRTGWMQRGVPPSIGETVSQHSWEAAVLAYYLASKLKEKGVKINPERASVIALFHDVAESLLGDLPKWASERIEEKEEIELEAIKELGLDVELFIEYKEMKSLEGKIAKLCDRLSTYMQAKRYAKLGYDVSEIIKTYEKEIENLMKDEKLSLIINEINNLIKNING</sequence>
<dbReference type="RefSeq" id="WP_010978503.1">
    <property type="nucleotide sequence ID" value="NZ_BAABQO010000011.1"/>
</dbReference>
<keyword evidence="6" id="KW-0479">Metal-binding</keyword>
<keyword evidence="7 9" id="KW-0378">Hydrolase</keyword>
<dbReference type="InterPro" id="IPR003607">
    <property type="entry name" value="HD/PDEase_dom"/>
</dbReference>
<comment type="catalytic activity">
    <reaction evidence="1">
        <text>a 2'-deoxyribonucleoside 5'-phosphate + H2O = a 2'-deoxyribonucleoside + phosphate</text>
        <dbReference type="Rhea" id="RHEA:36167"/>
        <dbReference type="ChEBI" id="CHEBI:15377"/>
        <dbReference type="ChEBI" id="CHEBI:18274"/>
        <dbReference type="ChEBI" id="CHEBI:43474"/>
        <dbReference type="ChEBI" id="CHEBI:65317"/>
        <dbReference type="EC" id="3.1.3.89"/>
    </reaction>
</comment>
<dbReference type="SUPFAM" id="SSF109604">
    <property type="entry name" value="HD-domain/PDEase-like"/>
    <property type="match status" value="1"/>
</dbReference>
<evidence type="ECO:0000256" key="2">
    <source>
        <dbReference type="ARBA" id="ARBA00001936"/>
    </source>
</evidence>
<dbReference type="AlphaFoldDB" id="A0A832WQA0"/>
<reference evidence="9" key="1">
    <citation type="journal article" date="2020" name="bioRxiv">
        <title>A rank-normalized archaeal taxonomy based on genome phylogeny resolves widespread incomplete and uneven classifications.</title>
        <authorList>
            <person name="Rinke C."/>
            <person name="Chuvochina M."/>
            <person name="Mussig A.J."/>
            <person name="Chaumeil P.-A."/>
            <person name="Waite D.W."/>
            <person name="Whitman W.B."/>
            <person name="Parks D.H."/>
            <person name="Hugenholtz P."/>
        </authorList>
    </citation>
    <scope>NUCLEOTIDE SEQUENCE</scope>
    <source>
        <strain evidence="9">UBA8838</strain>
    </source>
</reference>
<proteinExistence type="predicted"/>
<evidence type="ECO:0000256" key="3">
    <source>
        <dbReference type="ARBA" id="ARBA00001941"/>
    </source>
</evidence>
<comment type="cofactor">
    <cofactor evidence="3">
        <name>Co(2+)</name>
        <dbReference type="ChEBI" id="CHEBI:48828"/>
    </cofactor>
</comment>
<accession>A0A832WQA0</accession>
<dbReference type="InterPro" id="IPR006674">
    <property type="entry name" value="HD_domain"/>
</dbReference>
<evidence type="ECO:0000256" key="4">
    <source>
        <dbReference type="ARBA" id="ARBA00011738"/>
    </source>
</evidence>
<evidence type="ECO:0000256" key="7">
    <source>
        <dbReference type="ARBA" id="ARBA00022801"/>
    </source>
</evidence>
<evidence type="ECO:0000256" key="1">
    <source>
        <dbReference type="ARBA" id="ARBA00001638"/>
    </source>
</evidence>
<evidence type="ECO:0000313" key="9">
    <source>
        <dbReference type="EMBL" id="HII74780.1"/>
    </source>
</evidence>
<evidence type="ECO:0000256" key="6">
    <source>
        <dbReference type="ARBA" id="ARBA00022723"/>
    </source>
</evidence>
<dbReference type="Gene3D" id="1.10.3210.10">
    <property type="entry name" value="Hypothetical protein af1432"/>
    <property type="match status" value="1"/>
</dbReference>
<comment type="cofactor">
    <cofactor evidence="2">
        <name>Mn(2+)</name>
        <dbReference type="ChEBI" id="CHEBI:29035"/>
    </cofactor>
</comment>
<dbReference type="CDD" id="cd00077">
    <property type="entry name" value="HDc"/>
    <property type="match status" value="1"/>
</dbReference>
<dbReference type="PANTHER" id="PTHR11845:SF13">
    <property type="entry name" value="5'-DEOXYNUCLEOTIDASE HDDC2"/>
    <property type="match status" value="1"/>
</dbReference>
<comment type="caution">
    <text evidence="9">The sequence shown here is derived from an EMBL/GenBank/DDBJ whole genome shotgun (WGS) entry which is preliminary data.</text>
</comment>
<dbReference type="EMBL" id="DUJO01000051">
    <property type="protein sequence ID" value="HII74780.1"/>
    <property type="molecule type" value="Genomic_DNA"/>
</dbReference>
<protein>
    <recommendedName>
        <fullName evidence="5">5'-deoxynucleotidase</fullName>
        <ecNumber evidence="5">3.1.3.89</ecNumber>
    </recommendedName>
</protein>
<gene>
    <name evidence="9" type="ORF">HA332_10485</name>
</gene>
<dbReference type="GeneID" id="1458470"/>
<evidence type="ECO:0000259" key="8">
    <source>
        <dbReference type="SMART" id="SM00471"/>
    </source>
</evidence>